<dbReference type="EMBL" id="CP101527">
    <property type="protein sequence ID" value="UZW74787.1"/>
    <property type="molecule type" value="Genomic_DNA"/>
</dbReference>
<evidence type="ECO:0000313" key="4">
    <source>
        <dbReference type="Proteomes" id="UP001164472"/>
    </source>
</evidence>
<keyword evidence="2" id="KW-0732">Signal</keyword>
<keyword evidence="4" id="KW-1185">Reference proteome</keyword>
<feature type="region of interest" description="Disordered" evidence="1">
    <location>
        <begin position="26"/>
        <end position="80"/>
    </location>
</feature>
<dbReference type="PROSITE" id="PS51257">
    <property type="entry name" value="PROKAR_LIPOPROTEIN"/>
    <property type="match status" value="1"/>
</dbReference>
<accession>A0A9E8HK19</accession>
<sequence>MIKNFKAALFSIAFALLLLITGCSSTENSSPAAEVDSIEIQTSGPAAMEDRVYQKSVEEKEEAEKLKKQKTSDDDMERLD</sequence>
<feature type="chain" id="PRO_5039530216" description="Secreted protein" evidence="2">
    <location>
        <begin position="27"/>
        <end position="80"/>
    </location>
</feature>
<reference evidence="3" key="1">
    <citation type="submission" date="2022-07" db="EMBL/GenBank/DDBJ databases">
        <title>Alkalimarinus sp. nov., isolated from gut of a Alitta virens.</title>
        <authorList>
            <person name="Yang A.I."/>
            <person name="Shin N.-R."/>
        </authorList>
    </citation>
    <scope>NUCLEOTIDE SEQUENCE</scope>
    <source>
        <strain evidence="3">FA028</strain>
    </source>
</reference>
<dbReference type="Proteomes" id="UP001164472">
    <property type="component" value="Chromosome"/>
</dbReference>
<feature type="compositionally biased region" description="Basic and acidic residues" evidence="1">
    <location>
        <begin position="48"/>
        <end position="80"/>
    </location>
</feature>
<dbReference type="KEGG" id="asem:NNL22_17475"/>
<feature type="signal peptide" evidence="2">
    <location>
        <begin position="1"/>
        <end position="26"/>
    </location>
</feature>
<evidence type="ECO:0000313" key="3">
    <source>
        <dbReference type="EMBL" id="UZW74787.1"/>
    </source>
</evidence>
<proteinExistence type="predicted"/>
<protein>
    <recommendedName>
        <fullName evidence="5">Secreted protein</fullName>
    </recommendedName>
</protein>
<evidence type="ECO:0008006" key="5">
    <source>
        <dbReference type="Google" id="ProtNLM"/>
    </source>
</evidence>
<dbReference type="AlphaFoldDB" id="A0A9E8HK19"/>
<name>A0A9E8HK19_9ALTE</name>
<dbReference type="RefSeq" id="WP_251810214.1">
    <property type="nucleotide sequence ID" value="NZ_CP101527.1"/>
</dbReference>
<evidence type="ECO:0000256" key="1">
    <source>
        <dbReference type="SAM" id="MobiDB-lite"/>
    </source>
</evidence>
<evidence type="ECO:0000256" key="2">
    <source>
        <dbReference type="SAM" id="SignalP"/>
    </source>
</evidence>
<organism evidence="3 4">
    <name type="scientific">Alkalimarinus sediminis</name>
    <dbReference type="NCBI Taxonomy" id="1632866"/>
    <lineage>
        <taxon>Bacteria</taxon>
        <taxon>Pseudomonadati</taxon>
        <taxon>Pseudomonadota</taxon>
        <taxon>Gammaproteobacteria</taxon>
        <taxon>Alteromonadales</taxon>
        <taxon>Alteromonadaceae</taxon>
        <taxon>Alkalimarinus</taxon>
    </lineage>
</organism>
<gene>
    <name evidence="3" type="ORF">NNL22_17475</name>
</gene>